<dbReference type="GO" id="GO:0006744">
    <property type="term" value="P:ubiquinone biosynthetic process"/>
    <property type="evidence" value="ECO:0007669"/>
    <property type="project" value="InterPro"/>
</dbReference>
<accession>V4PPS2</accession>
<dbReference type="PATRIC" id="fig|1121022.4.peg.2867"/>
<comment type="caution">
    <text evidence="2">The sequence shown here is derived from an EMBL/GenBank/DDBJ whole genome shotgun (WGS) entry which is preliminary data.</text>
</comment>
<dbReference type="Pfam" id="PF08511">
    <property type="entry name" value="COQ9"/>
    <property type="match status" value="1"/>
</dbReference>
<dbReference type="EMBL" id="AWGB01000030">
    <property type="protein sequence ID" value="ESQ89314.1"/>
    <property type="molecule type" value="Genomic_DNA"/>
</dbReference>
<dbReference type="OrthoDB" id="7201143at2"/>
<dbReference type="InterPro" id="IPR013718">
    <property type="entry name" value="COQ9_C"/>
</dbReference>
<dbReference type="RefSeq" id="WP_018081884.1">
    <property type="nucleotide sequence ID" value="NZ_AQWM01000008.1"/>
</dbReference>
<name>V4PPS2_9CAUL</name>
<proteinExistence type="predicted"/>
<dbReference type="Gene3D" id="1.10.357.10">
    <property type="entry name" value="Tetracycline Repressor, domain 2"/>
    <property type="match status" value="1"/>
</dbReference>
<feature type="domain" description="COQ9 C-terminal" evidence="1">
    <location>
        <begin position="126"/>
        <end position="189"/>
    </location>
</feature>
<dbReference type="Proteomes" id="UP000017837">
    <property type="component" value="Unassembled WGS sequence"/>
</dbReference>
<dbReference type="GO" id="GO:0008289">
    <property type="term" value="F:lipid binding"/>
    <property type="evidence" value="ECO:0007669"/>
    <property type="project" value="InterPro"/>
</dbReference>
<dbReference type="InterPro" id="IPR012762">
    <property type="entry name" value="Ubiq_biosynth_COQ9"/>
</dbReference>
<keyword evidence="3" id="KW-1185">Reference proteome</keyword>
<dbReference type="NCBIfam" id="TIGR02396">
    <property type="entry name" value="diverge_rpsU"/>
    <property type="match status" value="1"/>
</dbReference>
<evidence type="ECO:0000313" key="2">
    <source>
        <dbReference type="EMBL" id="ESQ89314.1"/>
    </source>
</evidence>
<dbReference type="STRING" id="1121022.GCA_000376105_02218"/>
<sequence length="224" mass="24732">MTSAAPLPHLKAAEIRLAHAVAGFVPELGLNRMSVEAGARSLSLSAGERDLTAPHGAADIAAILWREHDAVLLSDATAESLCTLKIRDKIGFLLNLRLDEAARHEKLASRLMGFFALPQHAALYHRLLWETADIIWRLAGDKALDENHYSKRMIVSGILTTAMVTRLSRGREAQLEQINRNIGQVMEFEKFKAKLPAKPEEIILNLARSLGRLRFGRTTADATP</sequence>
<protein>
    <recommendedName>
        <fullName evidence="1">COQ9 C-terminal domain-containing protein</fullName>
    </recommendedName>
</protein>
<dbReference type="eggNOG" id="COG5590">
    <property type="taxonomic scope" value="Bacteria"/>
</dbReference>
<gene>
    <name evidence="2" type="ORF">ABENE_14090</name>
</gene>
<organism evidence="2 3">
    <name type="scientific">Asticcacaulis benevestitus DSM 16100 = ATCC BAA-896</name>
    <dbReference type="NCBI Taxonomy" id="1121022"/>
    <lineage>
        <taxon>Bacteria</taxon>
        <taxon>Pseudomonadati</taxon>
        <taxon>Pseudomonadota</taxon>
        <taxon>Alphaproteobacteria</taxon>
        <taxon>Caulobacterales</taxon>
        <taxon>Caulobacteraceae</taxon>
        <taxon>Asticcacaulis</taxon>
    </lineage>
</organism>
<dbReference type="AlphaFoldDB" id="V4PPS2"/>
<evidence type="ECO:0000313" key="3">
    <source>
        <dbReference type="Proteomes" id="UP000017837"/>
    </source>
</evidence>
<evidence type="ECO:0000259" key="1">
    <source>
        <dbReference type="Pfam" id="PF08511"/>
    </source>
</evidence>
<reference evidence="2 3" key="1">
    <citation type="journal article" date="2014" name="Nature">
        <title>Sequential evolution of bacterial morphology by co-option of a developmental regulator.</title>
        <authorList>
            <person name="Jiang C."/>
            <person name="Brown P.J."/>
            <person name="Ducret A."/>
            <person name="Brun Y.V."/>
        </authorList>
    </citation>
    <scope>NUCLEOTIDE SEQUENCE [LARGE SCALE GENOMIC DNA]</scope>
    <source>
        <strain evidence="2 3">DSM 16100</strain>
    </source>
</reference>